<protein>
    <submittedName>
        <fullName evidence="3">Catechol 2,3-dioxygenase</fullName>
    </submittedName>
</protein>
<dbReference type="GO" id="GO:0046491">
    <property type="term" value="P:L-methylmalonyl-CoA metabolic process"/>
    <property type="evidence" value="ECO:0007669"/>
    <property type="project" value="TreeGrafter"/>
</dbReference>
<dbReference type="GO" id="GO:0004493">
    <property type="term" value="F:methylmalonyl-CoA epimerase activity"/>
    <property type="evidence" value="ECO:0007669"/>
    <property type="project" value="TreeGrafter"/>
</dbReference>
<dbReference type="AlphaFoldDB" id="A0A1H6U3G3"/>
<dbReference type="PANTHER" id="PTHR43048:SF6">
    <property type="entry name" value="BLR8189 PROTEIN"/>
    <property type="match status" value="1"/>
</dbReference>
<dbReference type="Pfam" id="PF00903">
    <property type="entry name" value="Glyoxalase"/>
    <property type="match status" value="1"/>
</dbReference>
<dbReference type="InterPro" id="IPR029068">
    <property type="entry name" value="Glyas_Bleomycin-R_OHBP_Dase"/>
</dbReference>
<dbReference type="InterPro" id="IPR037523">
    <property type="entry name" value="VOC_core"/>
</dbReference>
<dbReference type="GO" id="GO:0046872">
    <property type="term" value="F:metal ion binding"/>
    <property type="evidence" value="ECO:0007669"/>
    <property type="project" value="UniProtKB-KW"/>
</dbReference>
<gene>
    <name evidence="3" type="ORF">SAMN04488018_105104</name>
</gene>
<evidence type="ECO:0000313" key="4">
    <source>
        <dbReference type="Proteomes" id="UP000183077"/>
    </source>
</evidence>
<dbReference type="SUPFAM" id="SSF54593">
    <property type="entry name" value="Glyoxalase/Bleomycin resistance protein/Dihydroxybiphenyl dioxygenase"/>
    <property type="match status" value="1"/>
</dbReference>
<organism evidence="3 4">
    <name type="scientific">Myroides marinus</name>
    <dbReference type="NCBI Taxonomy" id="703342"/>
    <lineage>
        <taxon>Bacteria</taxon>
        <taxon>Pseudomonadati</taxon>
        <taxon>Bacteroidota</taxon>
        <taxon>Flavobacteriia</taxon>
        <taxon>Flavobacteriales</taxon>
        <taxon>Flavobacteriaceae</taxon>
        <taxon>Myroides</taxon>
    </lineage>
</organism>
<keyword evidence="3" id="KW-0560">Oxidoreductase</keyword>
<dbReference type="GO" id="GO:0051213">
    <property type="term" value="F:dioxygenase activity"/>
    <property type="evidence" value="ECO:0007669"/>
    <property type="project" value="UniProtKB-KW"/>
</dbReference>
<dbReference type="PROSITE" id="PS51819">
    <property type="entry name" value="VOC"/>
    <property type="match status" value="1"/>
</dbReference>
<dbReference type="EMBL" id="FNYS01000005">
    <property type="protein sequence ID" value="SEI82492.1"/>
    <property type="molecule type" value="Genomic_DNA"/>
</dbReference>
<sequence length="167" mass="18866">MKNIEQRNYPVNFSHVGLTVPDLAKAIAFYTEVMGWYHLSGPIIVNEVGGGRLAEIGKILYGTGWKQFSFAHLSSADGIGCELFEFANNTDKESVNTPFRTGMFHFCVQDPNIEELVARIEEHGGEKMCDIIELDPGNKPYKMVYVKDPFGNMIEIYTHSYERHNLG</sequence>
<dbReference type="Proteomes" id="UP000183077">
    <property type="component" value="Unassembled WGS sequence"/>
</dbReference>
<keyword evidence="1" id="KW-0479">Metal-binding</keyword>
<dbReference type="InterPro" id="IPR051785">
    <property type="entry name" value="MMCE/EMCE_epimerase"/>
</dbReference>
<dbReference type="PANTHER" id="PTHR43048">
    <property type="entry name" value="METHYLMALONYL-COA EPIMERASE"/>
    <property type="match status" value="1"/>
</dbReference>
<evidence type="ECO:0000313" key="3">
    <source>
        <dbReference type="EMBL" id="SEI82492.1"/>
    </source>
</evidence>
<dbReference type="RefSeq" id="WP_074745453.1">
    <property type="nucleotide sequence ID" value="NZ_FNYS01000005.1"/>
</dbReference>
<evidence type="ECO:0000259" key="2">
    <source>
        <dbReference type="PROSITE" id="PS51819"/>
    </source>
</evidence>
<dbReference type="GeneID" id="82256706"/>
<name>A0A1H6U3G3_9FLAO</name>
<reference evidence="3 4" key="1">
    <citation type="submission" date="2016-10" db="EMBL/GenBank/DDBJ databases">
        <authorList>
            <person name="de Groot N.N."/>
        </authorList>
    </citation>
    <scope>NUCLEOTIDE SEQUENCE [LARGE SCALE GENOMIC DNA]</scope>
    <source>
        <strain evidence="3 4">DSM 23048</strain>
    </source>
</reference>
<feature type="domain" description="VOC" evidence="2">
    <location>
        <begin position="12"/>
        <end position="159"/>
    </location>
</feature>
<evidence type="ECO:0000256" key="1">
    <source>
        <dbReference type="ARBA" id="ARBA00022723"/>
    </source>
</evidence>
<keyword evidence="3" id="KW-0223">Dioxygenase</keyword>
<proteinExistence type="predicted"/>
<dbReference type="InterPro" id="IPR004360">
    <property type="entry name" value="Glyas_Fos-R_dOase_dom"/>
</dbReference>
<accession>A0A1H6U3G3</accession>
<dbReference type="Gene3D" id="3.10.180.10">
    <property type="entry name" value="2,3-Dihydroxybiphenyl 1,2-Dioxygenase, domain 1"/>
    <property type="match status" value="1"/>
</dbReference>